<accession>A0A510UVZ7</accession>
<dbReference type="Pfam" id="PF25362">
    <property type="entry name" value="bPH_11"/>
    <property type="match status" value="1"/>
</dbReference>
<keyword evidence="1" id="KW-0812">Transmembrane</keyword>
<keyword evidence="1" id="KW-0472">Membrane</keyword>
<keyword evidence="4" id="KW-1185">Reference proteome</keyword>
<feature type="domain" description="PH" evidence="2">
    <location>
        <begin position="39"/>
        <end position="163"/>
    </location>
</feature>
<dbReference type="OrthoDB" id="3826692at2"/>
<dbReference type="RefSeq" id="WP_146805230.1">
    <property type="nucleotide sequence ID" value="NZ_BJUA01000002.1"/>
</dbReference>
<dbReference type="EMBL" id="BJUA01000002">
    <property type="protein sequence ID" value="GEK16965.1"/>
    <property type="molecule type" value="Genomic_DNA"/>
</dbReference>
<gene>
    <name evidence="3" type="ORF">CPE01_06980</name>
</gene>
<sequence>MTTRQLVTTLVLLALLLLSWWGMRVGWEHRRRRTEDAAPALPAVPDDPGPVISGPFEAVYVSSTRAGDWLDRVVAHDLGVRSPAEVSVHASGLVVRRTGPRDLFVPAASLRGATTAPGIAGKVVGRDGIVVVTWLPPGDDERGLDTGLHPRRAADRDALVAAVAALIPDTPAAQRGTQEKP</sequence>
<proteinExistence type="predicted"/>
<dbReference type="InterPro" id="IPR057446">
    <property type="entry name" value="PH_bac"/>
</dbReference>
<protein>
    <recommendedName>
        <fullName evidence="2">PH domain-containing protein</fullName>
    </recommendedName>
</protein>
<comment type="caution">
    <text evidence="3">The sequence shown here is derived from an EMBL/GenBank/DDBJ whole genome shotgun (WGS) entry which is preliminary data.</text>
</comment>
<evidence type="ECO:0000259" key="2">
    <source>
        <dbReference type="Pfam" id="PF25362"/>
    </source>
</evidence>
<dbReference type="Proteomes" id="UP000321386">
    <property type="component" value="Unassembled WGS sequence"/>
</dbReference>
<keyword evidence="1" id="KW-1133">Transmembrane helix</keyword>
<reference evidence="3 4" key="1">
    <citation type="submission" date="2019-07" db="EMBL/GenBank/DDBJ databases">
        <title>Whole genome shotgun sequence of Cellulomonas persica NBRC 101101.</title>
        <authorList>
            <person name="Hosoyama A."/>
            <person name="Uohara A."/>
            <person name="Ohji S."/>
            <person name="Ichikawa N."/>
        </authorList>
    </citation>
    <scope>NUCLEOTIDE SEQUENCE [LARGE SCALE GENOMIC DNA]</scope>
    <source>
        <strain evidence="3 4">NBRC 101101</strain>
    </source>
</reference>
<name>A0A510UVZ7_9CELL</name>
<evidence type="ECO:0000313" key="3">
    <source>
        <dbReference type="EMBL" id="GEK16965.1"/>
    </source>
</evidence>
<evidence type="ECO:0000313" key="4">
    <source>
        <dbReference type="Proteomes" id="UP000321386"/>
    </source>
</evidence>
<organism evidence="3 4">
    <name type="scientific">Cellulomonas persica</name>
    <dbReference type="NCBI Taxonomy" id="76861"/>
    <lineage>
        <taxon>Bacteria</taxon>
        <taxon>Bacillati</taxon>
        <taxon>Actinomycetota</taxon>
        <taxon>Actinomycetes</taxon>
        <taxon>Micrococcales</taxon>
        <taxon>Cellulomonadaceae</taxon>
        <taxon>Cellulomonas</taxon>
    </lineage>
</organism>
<evidence type="ECO:0000256" key="1">
    <source>
        <dbReference type="SAM" id="Phobius"/>
    </source>
</evidence>
<dbReference type="AlphaFoldDB" id="A0A510UVZ7"/>
<feature type="transmembrane region" description="Helical" evidence="1">
    <location>
        <begin position="6"/>
        <end position="23"/>
    </location>
</feature>